<dbReference type="SMART" id="SM00870">
    <property type="entry name" value="Asparaginase"/>
    <property type="match status" value="1"/>
</dbReference>
<dbReference type="Gene3D" id="3.40.50.1170">
    <property type="entry name" value="L-asparaginase, N-terminal domain"/>
    <property type="match status" value="1"/>
</dbReference>
<dbReference type="PANTHER" id="PTHR11707">
    <property type="entry name" value="L-ASPARAGINASE"/>
    <property type="match status" value="1"/>
</dbReference>
<comment type="similarity">
    <text evidence="1">Belongs to the asparaginase 1 family.</text>
</comment>
<dbReference type="PANTHER" id="PTHR11707:SF28">
    <property type="entry name" value="60 KDA LYSOPHOSPHOLIPASE"/>
    <property type="match status" value="1"/>
</dbReference>
<dbReference type="InterPro" id="IPR027474">
    <property type="entry name" value="L-asparaginase_N"/>
</dbReference>
<dbReference type="PIRSF" id="PIRSF001220">
    <property type="entry name" value="L-ASNase_gatD"/>
    <property type="match status" value="1"/>
</dbReference>
<keyword evidence="7" id="KW-1185">Reference proteome</keyword>
<dbReference type="AlphaFoldDB" id="A0A4P9CCB2"/>
<proteinExistence type="inferred from homology"/>
<dbReference type="InterPro" id="IPR006034">
    <property type="entry name" value="Asparaginase/glutaminase-like"/>
</dbReference>
<organism evidence="6 7">
    <name type="scientific">Eubacterium maltosivorans</name>
    <dbReference type="NCBI Taxonomy" id="2041044"/>
    <lineage>
        <taxon>Bacteria</taxon>
        <taxon>Bacillati</taxon>
        <taxon>Bacillota</taxon>
        <taxon>Clostridia</taxon>
        <taxon>Eubacteriales</taxon>
        <taxon>Eubacteriaceae</taxon>
        <taxon>Eubacterium</taxon>
    </lineage>
</organism>
<dbReference type="EMBL" id="CP029487">
    <property type="protein sequence ID" value="QCT72511.1"/>
    <property type="molecule type" value="Genomic_DNA"/>
</dbReference>
<evidence type="ECO:0000256" key="3">
    <source>
        <dbReference type="PIRSR" id="PIRSR001220-1"/>
    </source>
</evidence>
<dbReference type="PIRSF" id="PIRSF500176">
    <property type="entry name" value="L_ASNase"/>
    <property type="match status" value="1"/>
</dbReference>
<gene>
    <name evidence="6" type="ORF">CPZ25_014630</name>
</gene>
<dbReference type="KEGG" id="emt:CPZ25_014630"/>
<name>A0A4P9CCB2_EUBML</name>
<dbReference type="GO" id="GO:0006520">
    <property type="term" value="P:amino acid metabolic process"/>
    <property type="evidence" value="ECO:0007669"/>
    <property type="project" value="InterPro"/>
</dbReference>
<dbReference type="InterPro" id="IPR027473">
    <property type="entry name" value="L-asparaginase_C"/>
</dbReference>
<evidence type="ECO:0000256" key="2">
    <source>
        <dbReference type="ARBA" id="ARBA00012920"/>
    </source>
</evidence>
<dbReference type="InterPro" id="IPR020827">
    <property type="entry name" value="Asparaginase/glutaminase_AS1"/>
</dbReference>
<dbReference type="GO" id="GO:0004067">
    <property type="term" value="F:asparaginase activity"/>
    <property type="evidence" value="ECO:0007669"/>
    <property type="project" value="UniProtKB-UniRule"/>
</dbReference>
<dbReference type="PROSITE" id="PS00144">
    <property type="entry name" value="ASN_GLN_ASE_1"/>
    <property type="match status" value="1"/>
</dbReference>
<dbReference type="PRINTS" id="PR00139">
    <property type="entry name" value="ASNGLNASE"/>
</dbReference>
<dbReference type="RefSeq" id="WP_096919088.1">
    <property type="nucleotide sequence ID" value="NZ_CP029487.1"/>
</dbReference>
<dbReference type="InterPro" id="IPR037152">
    <property type="entry name" value="L-asparaginase_N_sf"/>
</dbReference>
<evidence type="ECO:0000259" key="5">
    <source>
        <dbReference type="Pfam" id="PF00710"/>
    </source>
</evidence>
<feature type="active site" description="O-isoaspartyl threonine intermediate" evidence="3">
    <location>
        <position position="16"/>
    </location>
</feature>
<accession>A0A4P9CCB2</accession>
<evidence type="ECO:0000256" key="1">
    <source>
        <dbReference type="ARBA" id="ARBA00010518"/>
    </source>
</evidence>
<dbReference type="InterPro" id="IPR036152">
    <property type="entry name" value="Asp/glu_Ase-like_sf"/>
</dbReference>
<evidence type="ECO:0000313" key="6">
    <source>
        <dbReference type="EMBL" id="QCT72511.1"/>
    </source>
</evidence>
<sequence length="345" mass="37883">MYPIIQNIFLLQTGGTIGSAIHDGCIDIDPEKGDALIQTYLKNASRLVDFEVSRPFTILSENLVPAHWSQIINALKTVDFDRYKGIIVTHGSDTLPYTAAALSYFFNTTPIPIVLVCSNHPLGHPESNALPNFSGAVDFILNTGLPGIFTVYENKDGKTQIHLGTRLLEADWINDNFLSFGGRPFAINDRHCLSHGNARLSPSMDALKNRPHHTGWAATPVFNQKVLALRAYPGMDYRYIDLGGTPPAAVLHALYHSATGNAQGPDGASLAGFIASHPKSDHYLISFKNAQGDLYATGHDLISQGGIPLENISFEAAVTKLYFAYNQKETDPADYMRAERFFEFV</sequence>
<dbReference type="PROSITE" id="PS51732">
    <property type="entry name" value="ASN_GLN_ASE_3"/>
    <property type="match status" value="1"/>
</dbReference>
<dbReference type="Pfam" id="PF00710">
    <property type="entry name" value="Asparaginase"/>
    <property type="match status" value="1"/>
</dbReference>
<dbReference type="EC" id="3.5.1.1" evidence="2"/>
<dbReference type="SUPFAM" id="SSF53774">
    <property type="entry name" value="Glutaminase/Asparaginase"/>
    <property type="match status" value="1"/>
</dbReference>
<reference evidence="6 7" key="1">
    <citation type="submission" date="2018-05" db="EMBL/GenBank/DDBJ databases">
        <title>Genome comparison of Eubacterium sp.</title>
        <authorList>
            <person name="Feng Y."/>
            <person name="Sanchez-Andrea I."/>
            <person name="Stams A.J.M."/>
            <person name="De Vos W.M."/>
        </authorList>
    </citation>
    <scope>NUCLEOTIDE SEQUENCE [LARGE SCALE GENOMIC DNA]</scope>
    <source>
        <strain evidence="6 7">YI</strain>
    </source>
</reference>
<feature type="active site" evidence="4">
    <location>
        <position position="16"/>
    </location>
</feature>
<evidence type="ECO:0000313" key="7">
    <source>
        <dbReference type="Proteomes" id="UP000218387"/>
    </source>
</evidence>
<feature type="domain" description="L-asparaginase N-terminal" evidence="5">
    <location>
        <begin position="7"/>
        <end position="166"/>
    </location>
</feature>
<evidence type="ECO:0000256" key="4">
    <source>
        <dbReference type="PROSITE-ProRule" id="PRU10099"/>
    </source>
</evidence>
<protein>
    <recommendedName>
        <fullName evidence="2">asparaginase</fullName>
        <ecNumber evidence="2">3.5.1.1</ecNumber>
    </recommendedName>
</protein>
<dbReference type="Proteomes" id="UP000218387">
    <property type="component" value="Chromosome"/>
</dbReference>
<dbReference type="Gene3D" id="3.40.50.40">
    <property type="match status" value="1"/>
</dbReference>